<dbReference type="PANTHER" id="PTHR12358">
    <property type="entry name" value="SPHINGOSINE KINASE"/>
    <property type="match status" value="1"/>
</dbReference>
<reference evidence="3" key="1">
    <citation type="submission" date="2016-11" db="UniProtKB">
        <authorList>
            <consortium name="WormBaseParasite"/>
        </authorList>
    </citation>
    <scope>IDENTIFICATION</scope>
</reference>
<evidence type="ECO:0000313" key="2">
    <source>
        <dbReference type="Proteomes" id="UP000095280"/>
    </source>
</evidence>
<dbReference type="AlphaFoldDB" id="A0A1I8FZV4"/>
<evidence type="ECO:0000259" key="1">
    <source>
        <dbReference type="PROSITE" id="PS50146"/>
    </source>
</evidence>
<dbReference type="Gene3D" id="2.60.200.40">
    <property type="match status" value="1"/>
</dbReference>
<dbReference type="WBParaSite" id="maker-uti_cns_0000473-snap-gene-1.6-mRNA-1">
    <property type="protein sequence ID" value="maker-uti_cns_0000473-snap-gene-1.6-mRNA-1"/>
    <property type="gene ID" value="maker-uti_cns_0000473-snap-gene-1.6"/>
</dbReference>
<dbReference type="PROSITE" id="PS50146">
    <property type="entry name" value="DAGK"/>
    <property type="match status" value="1"/>
</dbReference>
<proteinExistence type="predicted"/>
<dbReference type="InterPro" id="IPR016064">
    <property type="entry name" value="NAD/diacylglycerol_kinase_sf"/>
</dbReference>
<dbReference type="InterPro" id="IPR001206">
    <property type="entry name" value="Diacylglycerol_kinase_cat_dom"/>
</dbReference>
<sequence>MRVAASCPAAPGPNGLKSTARAGTAAEALDSGVRLLSELGANDEDLDDAGIDTSATAAMAAADEEDEVSKMVAPSAAAAVPKPIRGHLIGRQGTWQLHIDAAALRFVRQPPAASKESAKDDNESFVCSFDDTVGVGFISDGGCRSRYLCAFRYVRRPVAAPGRPSGPRQRSLVLFRIVQPADPPGVALVGRLCSQAVARSMGREPGPPGKRPLLVLLNPRSGQGRADKLFRETAEPLLEEAGLAHRLVRTESAGHATRLLRDSPAEELLSYSGLVIVSGDGLLYEALNGLAGRPDCLQLLRRLPFGVLPAGGGNAVAASLAHANGDCLDREFAVTAAFNLAKARPRPVDLALVEAASGASYLACLSVNYGLLAQVDLESERYRFLGGARFALAFGIRLAAPGGLRVYRARLSYLPAEVAEAKDAETADVSNDNGDDNNRKPLASLKRHLPASLSDPLPSNAGWVTEEADYLLVLASLHSHLATDNFYAPPCRPDDGRIYVTWVAAGVSKVDLLRMFLSVGDGGHFRAPAFRCAAARAFRLEPLDDGGPVCIDGETAPCEAMQNNGIGAWQSDSTETDNLAATSTTPTTLRRRWRGGAYEKP</sequence>
<dbReference type="GO" id="GO:0005737">
    <property type="term" value="C:cytoplasm"/>
    <property type="evidence" value="ECO:0007669"/>
    <property type="project" value="TreeGrafter"/>
</dbReference>
<protein>
    <submittedName>
        <fullName evidence="3">DAGKc domain-containing protein</fullName>
    </submittedName>
</protein>
<dbReference type="InterPro" id="IPR017438">
    <property type="entry name" value="ATP-NAD_kinase_N"/>
</dbReference>
<dbReference type="Proteomes" id="UP000095280">
    <property type="component" value="Unplaced"/>
</dbReference>
<name>A0A1I8FZV4_9PLAT</name>
<dbReference type="GO" id="GO:0046512">
    <property type="term" value="P:sphingosine biosynthetic process"/>
    <property type="evidence" value="ECO:0007669"/>
    <property type="project" value="TreeGrafter"/>
</dbReference>
<evidence type="ECO:0000313" key="3">
    <source>
        <dbReference type="WBParaSite" id="maker-uti_cns_0000473-snap-gene-1.6-mRNA-1"/>
    </source>
</evidence>
<dbReference type="PANTHER" id="PTHR12358:SF112">
    <property type="entry name" value="LD11247P-RELATED"/>
    <property type="match status" value="1"/>
</dbReference>
<dbReference type="GO" id="GO:0001727">
    <property type="term" value="F:lipid kinase activity"/>
    <property type="evidence" value="ECO:0007669"/>
    <property type="project" value="TreeGrafter"/>
</dbReference>
<dbReference type="SMART" id="SM00046">
    <property type="entry name" value="DAGKc"/>
    <property type="match status" value="1"/>
</dbReference>
<dbReference type="GO" id="GO:0016020">
    <property type="term" value="C:membrane"/>
    <property type="evidence" value="ECO:0007669"/>
    <property type="project" value="TreeGrafter"/>
</dbReference>
<dbReference type="InterPro" id="IPR050187">
    <property type="entry name" value="Lipid_Phosphate_FormReg"/>
</dbReference>
<dbReference type="Pfam" id="PF00781">
    <property type="entry name" value="DAGK_cat"/>
    <property type="match status" value="1"/>
</dbReference>
<organism evidence="2 3">
    <name type="scientific">Macrostomum lignano</name>
    <dbReference type="NCBI Taxonomy" id="282301"/>
    <lineage>
        <taxon>Eukaryota</taxon>
        <taxon>Metazoa</taxon>
        <taxon>Spiralia</taxon>
        <taxon>Lophotrochozoa</taxon>
        <taxon>Platyhelminthes</taxon>
        <taxon>Rhabditophora</taxon>
        <taxon>Macrostomorpha</taxon>
        <taxon>Macrostomida</taxon>
        <taxon>Macrostomidae</taxon>
        <taxon>Macrostomum</taxon>
    </lineage>
</organism>
<keyword evidence="2" id="KW-1185">Reference proteome</keyword>
<dbReference type="SUPFAM" id="SSF111331">
    <property type="entry name" value="NAD kinase/diacylglycerol kinase-like"/>
    <property type="match status" value="1"/>
</dbReference>
<accession>A0A1I8FZV4</accession>
<dbReference type="Gene3D" id="3.40.50.10330">
    <property type="entry name" value="Probable inorganic polyphosphate/atp-NAD kinase, domain 1"/>
    <property type="match status" value="1"/>
</dbReference>
<feature type="domain" description="DAGKc" evidence="1">
    <location>
        <begin position="208"/>
        <end position="357"/>
    </location>
</feature>